<protein>
    <recommendedName>
        <fullName evidence="2">CCHC-type domain-containing protein</fullName>
    </recommendedName>
</protein>
<evidence type="ECO:0000313" key="4">
    <source>
        <dbReference type="Proteomes" id="UP000887013"/>
    </source>
</evidence>
<dbReference type="SUPFAM" id="SSF57756">
    <property type="entry name" value="Retrovirus zinc finger-like domains"/>
    <property type="match status" value="1"/>
</dbReference>
<comment type="caution">
    <text evidence="3">The sequence shown here is derived from an EMBL/GenBank/DDBJ whole genome shotgun (WGS) entry which is preliminary data.</text>
</comment>
<keyword evidence="1" id="KW-0479">Metal-binding</keyword>
<evidence type="ECO:0000259" key="2">
    <source>
        <dbReference type="PROSITE" id="PS50158"/>
    </source>
</evidence>
<dbReference type="InterPro" id="IPR036875">
    <property type="entry name" value="Znf_CCHC_sf"/>
</dbReference>
<dbReference type="PROSITE" id="PS50158">
    <property type="entry name" value="ZF_CCHC"/>
    <property type="match status" value="1"/>
</dbReference>
<evidence type="ECO:0000313" key="3">
    <source>
        <dbReference type="EMBL" id="GFT98402.1"/>
    </source>
</evidence>
<dbReference type="GO" id="GO:0008270">
    <property type="term" value="F:zinc ion binding"/>
    <property type="evidence" value="ECO:0007669"/>
    <property type="project" value="UniProtKB-KW"/>
</dbReference>
<name>A0A8X6Q3S1_NEPPI</name>
<dbReference type="OrthoDB" id="6466362at2759"/>
<dbReference type="GO" id="GO:0003676">
    <property type="term" value="F:nucleic acid binding"/>
    <property type="evidence" value="ECO:0007669"/>
    <property type="project" value="InterPro"/>
</dbReference>
<keyword evidence="1" id="KW-0862">Zinc</keyword>
<dbReference type="Proteomes" id="UP000887013">
    <property type="component" value="Unassembled WGS sequence"/>
</dbReference>
<dbReference type="InterPro" id="IPR001878">
    <property type="entry name" value="Znf_CCHC"/>
</dbReference>
<keyword evidence="4" id="KW-1185">Reference proteome</keyword>
<accession>A0A8X6Q3S1</accession>
<organism evidence="3 4">
    <name type="scientific">Nephila pilipes</name>
    <name type="common">Giant wood spider</name>
    <name type="synonym">Nephila maculata</name>
    <dbReference type="NCBI Taxonomy" id="299642"/>
    <lineage>
        <taxon>Eukaryota</taxon>
        <taxon>Metazoa</taxon>
        <taxon>Ecdysozoa</taxon>
        <taxon>Arthropoda</taxon>
        <taxon>Chelicerata</taxon>
        <taxon>Arachnida</taxon>
        <taxon>Araneae</taxon>
        <taxon>Araneomorphae</taxon>
        <taxon>Entelegynae</taxon>
        <taxon>Araneoidea</taxon>
        <taxon>Nephilidae</taxon>
        <taxon>Nephila</taxon>
    </lineage>
</organism>
<proteinExistence type="predicted"/>
<feature type="domain" description="CCHC-type" evidence="2">
    <location>
        <begin position="54"/>
        <end position="71"/>
    </location>
</feature>
<reference evidence="3" key="1">
    <citation type="submission" date="2020-08" db="EMBL/GenBank/DDBJ databases">
        <title>Multicomponent nature underlies the extraordinary mechanical properties of spider dragline silk.</title>
        <authorList>
            <person name="Kono N."/>
            <person name="Nakamura H."/>
            <person name="Mori M."/>
            <person name="Yoshida Y."/>
            <person name="Ohtoshi R."/>
            <person name="Malay A.D."/>
            <person name="Moran D.A.P."/>
            <person name="Tomita M."/>
            <person name="Numata K."/>
            <person name="Arakawa K."/>
        </authorList>
    </citation>
    <scope>NUCLEOTIDE SEQUENCE</scope>
</reference>
<evidence type="ECO:0000256" key="1">
    <source>
        <dbReference type="PROSITE-ProRule" id="PRU00047"/>
    </source>
</evidence>
<dbReference type="EMBL" id="BMAW01075766">
    <property type="protein sequence ID" value="GFT98402.1"/>
    <property type="molecule type" value="Genomic_DNA"/>
</dbReference>
<sequence>MPLTTFSKTRSQIINKFFNIGRTENHHSRTEIFKPEKNYFETHLSKDFERRTPRKCFNCHSPNHLNYNCPEIKKESEPERPSNSEVQTYFVVLQKGLHLRDITLGEKTISALIDTDSSVSLICEDVSTKIVDQQKQSKKYPK</sequence>
<dbReference type="Gene3D" id="4.10.60.10">
    <property type="entry name" value="Zinc finger, CCHC-type"/>
    <property type="match status" value="1"/>
</dbReference>
<gene>
    <name evidence="3" type="ORF">NPIL_277261</name>
</gene>
<keyword evidence="1" id="KW-0863">Zinc-finger</keyword>
<dbReference type="AlphaFoldDB" id="A0A8X6Q3S1"/>